<dbReference type="GO" id="GO:0003677">
    <property type="term" value="F:DNA binding"/>
    <property type="evidence" value="ECO:0007669"/>
    <property type="project" value="UniProtKB-KW"/>
</dbReference>
<gene>
    <name evidence="3" type="ORF">DHW61_05250</name>
</gene>
<name>A0A3D2X3U7_9FIRM</name>
<sequence length="370" mass="43288">MTATMDLKIAQLRKRKGVSQQELADFLGVTFQSVSKWETKTTLPDITLLPLIADYFQVSVDELLGLKPIKDLQYMPRNTDNREKWEDRADVIENDRQFFWNEDYLRYLITEVWAIKEPIDVIEFCCCDGDLGKRILPLLPAGSTYTGVDSECLIEKARKHFNGSDVSYICSDIYHFKTERKYHLSICQATLRHMNYPLQILETMKESVLPGGLVVCVEINREIENVGFYAEGLKYDSLCTSFDWRKLWLKELECEGRDYAIGMRLPFLMREIGLKDVDVRMNDKISFITPDSKGYEKLCNSFRTYRGFHQAELNDMSEQGIEFFMSRGYQRSEVEKLTKFQIEVSKYFTENQGDLSFLFFFGFLISFGRR</sequence>
<dbReference type="AlphaFoldDB" id="A0A3D2X3U7"/>
<organism evidence="3 4">
    <name type="scientific">Lachnoclostridium phytofermentans</name>
    <dbReference type="NCBI Taxonomy" id="66219"/>
    <lineage>
        <taxon>Bacteria</taxon>
        <taxon>Bacillati</taxon>
        <taxon>Bacillota</taxon>
        <taxon>Clostridia</taxon>
        <taxon>Lachnospirales</taxon>
        <taxon>Lachnospiraceae</taxon>
    </lineage>
</organism>
<dbReference type="SUPFAM" id="SSF47413">
    <property type="entry name" value="lambda repressor-like DNA-binding domains"/>
    <property type="match status" value="1"/>
</dbReference>
<dbReference type="PANTHER" id="PTHR46558:SF11">
    <property type="entry name" value="HTH-TYPE TRANSCRIPTIONAL REGULATOR XRE"/>
    <property type="match status" value="1"/>
</dbReference>
<dbReference type="PANTHER" id="PTHR46558">
    <property type="entry name" value="TRACRIPTIONAL REGULATORY PROTEIN-RELATED-RELATED"/>
    <property type="match status" value="1"/>
</dbReference>
<evidence type="ECO:0000256" key="1">
    <source>
        <dbReference type="ARBA" id="ARBA00023125"/>
    </source>
</evidence>
<comment type="caution">
    <text evidence="3">The sequence shown here is derived from an EMBL/GenBank/DDBJ whole genome shotgun (WGS) entry which is preliminary data.</text>
</comment>
<dbReference type="Pfam" id="PF01381">
    <property type="entry name" value="HTH_3"/>
    <property type="match status" value="1"/>
</dbReference>
<evidence type="ECO:0000313" key="4">
    <source>
        <dbReference type="Proteomes" id="UP000262969"/>
    </source>
</evidence>
<dbReference type="Gene3D" id="1.10.150.350">
    <property type="match status" value="1"/>
</dbReference>
<evidence type="ECO:0000259" key="2">
    <source>
        <dbReference type="PROSITE" id="PS50943"/>
    </source>
</evidence>
<dbReference type="InterPro" id="IPR041698">
    <property type="entry name" value="Methyltransf_25"/>
</dbReference>
<dbReference type="CDD" id="cd00093">
    <property type="entry name" value="HTH_XRE"/>
    <property type="match status" value="1"/>
</dbReference>
<dbReference type="EMBL" id="DPVV01000180">
    <property type="protein sequence ID" value="HCL01811.1"/>
    <property type="molecule type" value="Genomic_DNA"/>
</dbReference>
<dbReference type="PROSITE" id="PS50943">
    <property type="entry name" value="HTH_CROC1"/>
    <property type="match status" value="1"/>
</dbReference>
<proteinExistence type="predicted"/>
<reference evidence="3 4" key="1">
    <citation type="journal article" date="2018" name="Nat. Biotechnol.">
        <title>A standardized bacterial taxonomy based on genome phylogeny substantially revises the tree of life.</title>
        <authorList>
            <person name="Parks D.H."/>
            <person name="Chuvochina M."/>
            <person name="Waite D.W."/>
            <person name="Rinke C."/>
            <person name="Skarshewski A."/>
            <person name="Chaumeil P.A."/>
            <person name="Hugenholtz P."/>
        </authorList>
    </citation>
    <scope>NUCLEOTIDE SEQUENCE [LARGE SCALE GENOMIC DNA]</scope>
    <source>
        <strain evidence="3">UBA11728</strain>
    </source>
</reference>
<dbReference type="Pfam" id="PF13649">
    <property type="entry name" value="Methyltransf_25"/>
    <property type="match status" value="1"/>
</dbReference>
<feature type="domain" description="HTH cro/C1-type" evidence="2">
    <location>
        <begin position="9"/>
        <end position="63"/>
    </location>
</feature>
<dbReference type="SMART" id="SM00530">
    <property type="entry name" value="HTH_XRE"/>
    <property type="match status" value="1"/>
</dbReference>
<dbReference type="Gene3D" id="3.40.50.150">
    <property type="entry name" value="Vaccinia Virus protein VP39"/>
    <property type="match status" value="1"/>
</dbReference>
<protein>
    <recommendedName>
        <fullName evidence="2">HTH cro/C1-type domain-containing protein</fullName>
    </recommendedName>
</protein>
<dbReference type="Gene3D" id="1.10.260.40">
    <property type="entry name" value="lambda repressor-like DNA-binding domains"/>
    <property type="match status" value="1"/>
</dbReference>
<dbReference type="InterPro" id="IPR029063">
    <property type="entry name" value="SAM-dependent_MTases_sf"/>
</dbReference>
<evidence type="ECO:0000313" key="3">
    <source>
        <dbReference type="EMBL" id="HCL01811.1"/>
    </source>
</evidence>
<dbReference type="InterPro" id="IPR010982">
    <property type="entry name" value="Lambda_DNA-bd_dom_sf"/>
</dbReference>
<keyword evidence="1" id="KW-0238">DNA-binding</keyword>
<dbReference type="Proteomes" id="UP000262969">
    <property type="component" value="Unassembled WGS sequence"/>
</dbReference>
<accession>A0A3D2X3U7</accession>
<dbReference type="SUPFAM" id="SSF53335">
    <property type="entry name" value="S-adenosyl-L-methionine-dependent methyltransferases"/>
    <property type="match status" value="1"/>
</dbReference>
<dbReference type="InterPro" id="IPR001387">
    <property type="entry name" value="Cro/C1-type_HTH"/>
</dbReference>